<dbReference type="STRING" id="1058.SAMN05421783_11218"/>
<dbReference type="Gene3D" id="3.40.50.300">
    <property type="entry name" value="P-loop containing nucleotide triphosphate hydrolases"/>
    <property type="match status" value="1"/>
</dbReference>
<evidence type="ECO:0008006" key="3">
    <source>
        <dbReference type="Google" id="ProtNLM"/>
    </source>
</evidence>
<reference evidence="2" key="1">
    <citation type="submission" date="2016-10" db="EMBL/GenBank/DDBJ databases">
        <authorList>
            <person name="Varghese N."/>
            <person name="Submissions S."/>
        </authorList>
    </citation>
    <scope>NUCLEOTIDE SEQUENCE [LARGE SCALE GENOMIC DNA]</scope>
    <source>
        <strain evidence="2">DSM 217</strain>
    </source>
</reference>
<dbReference type="RefSeq" id="WP_093032839.1">
    <property type="nucleotide sequence ID" value="NZ_FNNZ01000012.1"/>
</dbReference>
<dbReference type="Proteomes" id="UP000198816">
    <property type="component" value="Unassembled WGS sequence"/>
</dbReference>
<dbReference type="OrthoDB" id="7845842at2"/>
<accession>A0A1H2Y2S0</accession>
<sequence length="274" mass="31340">MSPIKTLENGVRLVYGVATSPLRKGNVVLFHQARSGSSVLADLMGQHPEVMWGGEIFHHFPGRRQEAVKKLKGRMLYAGRRFYGFDLQLYQLKPLGFELPDFIVQLKQLGFTHFAMLERRNLVRLVISALNARQSGVWQKKGQSKPEFKGINIDLAAAMLQFLETDQERNVVHDARGGFPVSLIGWLDYLQAGYDSLRTQLNHECMLSLEFERDIETDPTRAYRMFCDFLHITPAEVSPRLSRTTPFPLSEVVVNFSDLRSYLTATPYEWMLDG</sequence>
<evidence type="ECO:0000313" key="2">
    <source>
        <dbReference type="Proteomes" id="UP000198816"/>
    </source>
</evidence>
<dbReference type="InterPro" id="IPR027417">
    <property type="entry name" value="P-loop_NTPase"/>
</dbReference>
<proteinExistence type="predicted"/>
<dbReference type="EMBL" id="FNNZ01000012">
    <property type="protein sequence ID" value="SDW99513.1"/>
    <property type="molecule type" value="Genomic_DNA"/>
</dbReference>
<dbReference type="SUPFAM" id="SSF52540">
    <property type="entry name" value="P-loop containing nucleoside triphosphate hydrolases"/>
    <property type="match status" value="1"/>
</dbReference>
<keyword evidence="2" id="KW-1185">Reference proteome</keyword>
<protein>
    <recommendedName>
        <fullName evidence="3">LPS sulfotransferase NodH</fullName>
    </recommendedName>
</protein>
<name>A0A1H2Y2S0_THIRO</name>
<dbReference type="AlphaFoldDB" id="A0A1H2Y2S0"/>
<organism evidence="1 2">
    <name type="scientific">Thiocapsa roseopersicina</name>
    <dbReference type="NCBI Taxonomy" id="1058"/>
    <lineage>
        <taxon>Bacteria</taxon>
        <taxon>Pseudomonadati</taxon>
        <taxon>Pseudomonadota</taxon>
        <taxon>Gammaproteobacteria</taxon>
        <taxon>Chromatiales</taxon>
        <taxon>Chromatiaceae</taxon>
        <taxon>Thiocapsa</taxon>
    </lineage>
</organism>
<evidence type="ECO:0000313" key="1">
    <source>
        <dbReference type="EMBL" id="SDW99513.1"/>
    </source>
</evidence>
<gene>
    <name evidence="1" type="ORF">SAMN05421783_11218</name>
</gene>